<dbReference type="GO" id="GO:0071555">
    <property type="term" value="P:cell wall organization"/>
    <property type="evidence" value="ECO:0007669"/>
    <property type="project" value="UniProtKB-KW"/>
</dbReference>
<dbReference type="InterPro" id="IPR007235">
    <property type="entry name" value="Glyco_trans_28_C"/>
</dbReference>
<evidence type="ECO:0000313" key="13">
    <source>
        <dbReference type="EMBL" id="OGZ18261.1"/>
    </source>
</evidence>
<comment type="subcellular location">
    <subcellularLocation>
        <location evidence="10">Cell membrane</location>
        <topology evidence="10">Peripheral membrane protein</topology>
        <orientation evidence="10">Cytoplasmic side</orientation>
    </subcellularLocation>
</comment>
<dbReference type="EC" id="2.4.1.227" evidence="10"/>
<accession>A0A1G2DYZ3</accession>
<evidence type="ECO:0000256" key="3">
    <source>
        <dbReference type="ARBA" id="ARBA00022676"/>
    </source>
</evidence>
<feature type="binding site" evidence="10">
    <location>
        <position position="201"/>
    </location>
    <ligand>
        <name>UDP-N-acetyl-alpha-D-glucosamine</name>
        <dbReference type="ChEBI" id="CHEBI:57705"/>
    </ligand>
</feature>
<gene>
    <name evidence="10" type="primary">murG</name>
    <name evidence="13" type="ORF">A2Z68_00445</name>
</gene>
<dbReference type="EMBL" id="MHLX01000045">
    <property type="protein sequence ID" value="OGZ18261.1"/>
    <property type="molecule type" value="Genomic_DNA"/>
</dbReference>
<dbReference type="Pfam" id="PF03033">
    <property type="entry name" value="Glyco_transf_28"/>
    <property type="match status" value="1"/>
</dbReference>
<comment type="caution">
    <text evidence="13">The sequence shown here is derived from an EMBL/GenBank/DDBJ whole genome shotgun (WGS) entry which is preliminary data.</text>
</comment>
<feature type="domain" description="Glycosyl transferase family 28 C-terminal" evidence="12">
    <location>
        <begin position="194"/>
        <end position="363"/>
    </location>
</feature>
<dbReference type="GO" id="GO:0050511">
    <property type="term" value="F:undecaprenyldiphospho-muramoylpentapeptide beta-N-acetylglucosaminyltransferase activity"/>
    <property type="evidence" value="ECO:0007669"/>
    <property type="project" value="UniProtKB-UniRule"/>
</dbReference>
<evidence type="ECO:0000256" key="10">
    <source>
        <dbReference type="HAMAP-Rule" id="MF_00033"/>
    </source>
</evidence>
<evidence type="ECO:0000256" key="6">
    <source>
        <dbReference type="ARBA" id="ARBA00022984"/>
    </source>
</evidence>
<dbReference type="InterPro" id="IPR004276">
    <property type="entry name" value="GlycoTrans_28_N"/>
</dbReference>
<keyword evidence="4 10" id="KW-0808">Transferase</keyword>
<dbReference type="CDD" id="cd03785">
    <property type="entry name" value="GT28_MurG"/>
    <property type="match status" value="1"/>
</dbReference>
<dbReference type="PANTHER" id="PTHR21015">
    <property type="entry name" value="UDP-N-ACETYLGLUCOSAMINE--N-ACETYLMURAMYL-(PENTAPEPTIDE) PYROPHOSPHORYL-UNDECAPRENOL N-ACETYLGLUCOSAMINE TRANSFERASE 1"/>
    <property type="match status" value="1"/>
</dbReference>
<dbReference type="GO" id="GO:0005975">
    <property type="term" value="P:carbohydrate metabolic process"/>
    <property type="evidence" value="ECO:0007669"/>
    <property type="project" value="InterPro"/>
</dbReference>
<organism evidence="13 14">
    <name type="scientific">Candidatus Nealsonbacteria bacterium RBG_13_38_11</name>
    <dbReference type="NCBI Taxonomy" id="1801662"/>
    <lineage>
        <taxon>Bacteria</taxon>
        <taxon>Candidatus Nealsoniibacteriota</taxon>
    </lineage>
</organism>
<dbReference type="GO" id="GO:0005886">
    <property type="term" value="C:plasma membrane"/>
    <property type="evidence" value="ECO:0007669"/>
    <property type="project" value="UniProtKB-SubCell"/>
</dbReference>
<sequence length="375" mass="42316">MKILFAGGGTAGHIIPIVAIARELRKIRPQNDLKLFFIGPRDDFGYVLLSQENIKVKTVFAGKIRRYLDWKTILRNFVDVCIKIPIGIIQSFFHIFFMSPDLVFSKGGFGSIPVVIAAKMLFVPVFLHESDVAPGAANKFLSDLTFKIFVSFPKTEYFPREKMVLVGNPTRKELMDSPKEEAKKFFNLNSNKPVILILGGSQGSQRINDGILDILPQLLKDFELIHQCGENNYQTTRAESKAVMKTEEEPFYHLFPFLKEPELRRAYAVADLIISRAGAGSIFEIAAVAKPSILIPLPEAAQNHQVKNAYSYQENGACLVIEENNFTPSLFLEKLKTLFIGQEELKRMAEKAKTFSKIEAAKTIANYLNKYLNEK</sequence>
<evidence type="ECO:0000256" key="2">
    <source>
        <dbReference type="ARBA" id="ARBA00022618"/>
    </source>
</evidence>
<comment type="function">
    <text evidence="10">Cell wall formation. Catalyzes the transfer of a GlcNAc subunit on undecaprenyl-pyrophosphoryl-MurNAc-pentapeptide (lipid intermediate I) to form undecaprenyl-pyrophosphoryl-MurNAc-(pentapeptide)GlcNAc (lipid intermediate II).</text>
</comment>
<dbReference type="AlphaFoldDB" id="A0A1G2DYZ3"/>
<dbReference type="InterPro" id="IPR006009">
    <property type="entry name" value="GlcNAc_MurG"/>
</dbReference>
<evidence type="ECO:0000256" key="1">
    <source>
        <dbReference type="ARBA" id="ARBA00022475"/>
    </source>
</evidence>
<reference evidence="13 14" key="1">
    <citation type="journal article" date="2016" name="Nat. Commun.">
        <title>Thousands of microbial genomes shed light on interconnected biogeochemical processes in an aquifer system.</title>
        <authorList>
            <person name="Anantharaman K."/>
            <person name="Brown C.T."/>
            <person name="Hug L.A."/>
            <person name="Sharon I."/>
            <person name="Castelle C.J."/>
            <person name="Probst A.J."/>
            <person name="Thomas B.C."/>
            <person name="Singh A."/>
            <person name="Wilkins M.J."/>
            <person name="Karaoz U."/>
            <person name="Brodie E.L."/>
            <person name="Williams K.H."/>
            <person name="Hubbard S.S."/>
            <person name="Banfield J.F."/>
        </authorList>
    </citation>
    <scope>NUCLEOTIDE SEQUENCE [LARGE SCALE GENOMIC DNA]</scope>
</reference>
<dbReference type="HAMAP" id="MF_00033">
    <property type="entry name" value="MurG"/>
    <property type="match status" value="1"/>
</dbReference>
<evidence type="ECO:0000259" key="12">
    <source>
        <dbReference type="Pfam" id="PF04101"/>
    </source>
</evidence>
<dbReference type="SUPFAM" id="SSF53756">
    <property type="entry name" value="UDP-Glycosyltransferase/glycogen phosphorylase"/>
    <property type="match status" value="1"/>
</dbReference>
<keyword evidence="3 10" id="KW-0328">Glycosyltransferase</keyword>
<comment type="similarity">
    <text evidence="10">Belongs to the glycosyltransferase 28 family. MurG subfamily.</text>
</comment>
<evidence type="ECO:0000256" key="4">
    <source>
        <dbReference type="ARBA" id="ARBA00022679"/>
    </source>
</evidence>
<feature type="binding site" evidence="10">
    <location>
        <position position="305"/>
    </location>
    <ligand>
        <name>UDP-N-acetyl-alpha-D-glucosamine</name>
        <dbReference type="ChEBI" id="CHEBI:57705"/>
    </ligand>
</feature>
<dbReference type="NCBIfam" id="TIGR01133">
    <property type="entry name" value="murG"/>
    <property type="match status" value="1"/>
</dbReference>
<dbReference type="UniPathway" id="UPA00219"/>
<keyword evidence="2 10" id="KW-0132">Cell division</keyword>
<comment type="pathway">
    <text evidence="10">Cell wall biogenesis; peptidoglycan biosynthesis.</text>
</comment>
<feature type="binding site" evidence="10">
    <location>
        <position position="171"/>
    </location>
    <ligand>
        <name>UDP-N-acetyl-alpha-D-glucosamine</name>
        <dbReference type="ChEBI" id="CHEBI:57705"/>
    </ligand>
</feature>
<protein>
    <recommendedName>
        <fullName evidence="10">UDP-N-acetylglucosamine--N-acetylmuramyl-(pentapeptide) pyrophosphoryl-undecaprenol N-acetylglucosamine transferase</fullName>
        <ecNumber evidence="10">2.4.1.227</ecNumber>
    </recommendedName>
    <alternativeName>
        <fullName evidence="10">Undecaprenyl-PP-MurNAc-pentapeptide-UDPGlcNAc GlcNAc transferase</fullName>
    </alternativeName>
</protein>
<proteinExistence type="inferred from homology"/>
<feature type="domain" description="Glycosyltransferase family 28 N-terminal" evidence="11">
    <location>
        <begin position="3"/>
        <end position="148"/>
    </location>
</feature>
<comment type="catalytic activity">
    <reaction evidence="10">
        <text>di-trans,octa-cis-undecaprenyl diphospho-N-acetyl-alpha-D-muramoyl-L-alanyl-D-glutamyl-meso-2,6-diaminopimeloyl-D-alanyl-D-alanine + UDP-N-acetyl-alpha-D-glucosamine = di-trans,octa-cis-undecaprenyl diphospho-[N-acetyl-alpha-D-glucosaminyl-(1-&gt;4)]-N-acetyl-alpha-D-muramoyl-L-alanyl-D-glutamyl-meso-2,6-diaminopimeloyl-D-alanyl-D-alanine + UDP + H(+)</text>
        <dbReference type="Rhea" id="RHEA:31227"/>
        <dbReference type="ChEBI" id="CHEBI:15378"/>
        <dbReference type="ChEBI" id="CHEBI:57705"/>
        <dbReference type="ChEBI" id="CHEBI:58223"/>
        <dbReference type="ChEBI" id="CHEBI:61387"/>
        <dbReference type="ChEBI" id="CHEBI:61388"/>
        <dbReference type="EC" id="2.4.1.227"/>
    </reaction>
</comment>
<evidence type="ECO:0000313" key="14">
    <source>
        <dbReference type="Proteomes" id="UP000176662"/>
    </source>
</evidence>
<evidence type="ECO:0000259" key="11">
    <source>
        <dbReference type="Pfam" id="PF03033"/>
    </source>
</evidence>
<dbReference type="GO" id="GO:0051991">
    <property type="term" value="F:UDP-N-acetyl-D-glucosamine:N-acetylmuramoyl-L-alanyl-D-glutamyl-meso-2,6-diaminopimelyl-D-alanyl-D-alanine-diphosphoundecaprenol 4-beta-N-acetylglucosaminlytransferase activity"/>
    <property type="evidence" value="ECO:0007669"/>
    <property type="project" value="RHEA"/>
</dbReference>
<keyword evidence="1 10" id="KW-1003">Cell membrane</keyword>
<keyword evidence="8 10" id="KW-0131">Cell cycle</keyword>
<dbReference type="PANTHER" id="PTHR21015:SF27">
    <property type="entry name" value="UDP-N-ACETYLGLUCOSAMINE--N-ACETYLMURAMYL-(PENTAPEPTIDE) PYROPHOSPHORYL-UNDECAPRENOL N-ACETYLGLUCOSAMINE TRANSFERASE"/>
    <property type="match status" value="1"/>
</dbReference>
<feature type="binding site" evidence="10">
    <location>
        <begin position="10"/>
        <end position="12"/>
    </location>
    <ligand>
        <name>UDP-N-acetyl-alpha-D-glucosamine</name>
        <dbReference type="ChEBI" id="CHEBI:57705"/>
    </ligand>
</feature>
<dbReference type="GO" id="GO:0009252">
    <property type="term" value="P:peptidoglycan biosynthetic process"/>
    <property type="evidence" value="ECO:0007669"/>
    <property type="project" value="UniProtKB-UniRule"/>
</dbReference>
<evidence type="ECO:0000256" key="8">
    <source>
        <dbReference type="ARBA" id="ARBA00023306"/>
    </source>
</evidence>
<name>A0A1G2DYZ3_9BACT</name>
<dbReference type="Pfam" id="PF04101">
    <property type="entry name" value="Glyco_tran_28_C"/>
    <property type="match status" value="1"/>
</dbReference>
<dbReference type="GO" id="GO:0008360">
    <property type="term" value="P:regulation of cell shape"/>
    <property type="evidence" value="ECO:0007669"/>
    <property type="project" value="UniProtKB-KW"/>
</dbReference>
<evidence type="ECO:0000256" key="9">
    <source>
        <dbReference type="ARBA" id="ARBA00023316"/>
    </source>
</evidence>
<dbReference type="Proteomes" id="UP000176662">
    <property type="component" value="Unassembled WGS sequence"/>
</dbReference>
<dbReference type="Gene3D" id="3.40.50.2000">
    <property type="entry name" value="Glycogen Phosphorylase B"/>
    <property type="match status" value="2"/>
</dbReference>
<comment type="caution">
    <text evidence="10">Lacks conserved residue(s) required for the propagation of feature annotation.</text>
</comment>
<evidence type="ECO:0000256" key="5">
    <source>
        <dbReference type="ARBA" id="ARBA00022960"/>
    </source>
</evidence>
<keyword evidence="7 10" id="KW-0472">Membrane</keyword>
<evidence type="ECO:0000256" key="7">
    <source>
        <dbReference type="ARBA" id="ARBA00023136"/>
    </source>
</evidence>
<keyword evidence="9 10" id="KW-0961">Cell wall biogenesis/degradation</keyword>
<dbReference type="GO" id="GO:0051301">
    <property type="term" value="P:cell division"/>
    <property type="evidence" value="ECO:0007669"/>
    <property type="project" value="UniProtKB-KW"/>
</dbReference>
<keyword evidence="6 10" id="KW-0573">Peptidoglycan synthesis</keyword>
<keyword evidence="5 10" id="KW-0133">Cell shape</keyword>